<dbReference type="Proteomes" id="UP001437256">
    <property type="component" value="Unassembled WGS sequence"/>
</dbReference>
<dbReference type="EMBL" id="JBBXMP010000003">
    <property type="protein sequence ID" value="KAL0071590.1"/>
    <property type="molecule type" value="Genomic_DNA"/>
</dbReference>
<dbReference type="Pfam" id="PF01936">
    <property type="entry name" value="NYN"/>
    <property type="match status" value="1"/>
</dbReference>
<feature type="compositionally biased region" description="Polar residues" evidence="1">
    <location>
        <begin position="168"/>
        <end position="200"/>
    </location>
</feature>
<feature type="region of interest" description="Disordered" evidence="1">
    <location>
        <begin position="164"/>
        <end position="257"/>
    </location>
</feature>
<gene>
    <name evidence="3" type="ORF">AAF712_001447</name>
</gene>
<evidence type="ECO:0000313" key="4">
    <source>
        <dbReference type="Proteomes" id="UP001437256"/>
    </source>
</evidence>
<dbReference type="CDD" id="cd10910">
    <property type="entry name" value="PIN_limkain_b1_N_like"/>
    <property type="match status" value="1"/>
</dbReference>
<evidence type="ECO:0000313" key="3">
    <source>
        <dbReference type="EMBL" id="KAL0071590.1"/>
    </source>
</evidence>
<dbReference type="Gene3D" id="3.40.50.1010">
    <property type="entry name" value="5'-nuclease"/>
    <property type="match status" value="1"/>
</dbReference>
<comment type="caution">
    <text evidence="3">The sequence shown here is derived from an EMBL/GenBank/DDBJ whole genome shotgun (WGS) entry which is preliminary data.</text>
</comment>
<reference evidence="3 4" key="1">
    <citation type="submission" date="2024-05" db="EMBL/GenBank/DDBJ databases">
        <title>A draft genome resource for the thread blight pathogen Marasmius tenuissimus strain MS-2.</title>
        <authorList>
            <person name="Yulfo-Soto G.E."/>
            <person name="Baruah I.K."/>
            <person name="Amoako-Attah I."/>
            <person name="Bukari Y."/>
            <person name="Meinhardt L.W."/>
            <person name="Bailey B.A."/>
            <person name="Cohen S.P."/>
        </authorList>
    </citation>
    <scope>NUCLEOTIDE SEQUENCE [LARGE SCALE GENOMIC DNA]</scope>
    <source>
        <strain evidence="3 4">MS-2</strain>
    </source>
</reference>
<evidence type="ECO:0000259" key="2">
    <source>
        <dbReference type="Pfam" id="PF01936"/>
    </source>
</evidence>
<feature type="domain" description="NYN" evidence="2">
    <location>
        <begin position="8"/>
        <end position="153"/>
    </location>
</feature>
<sequence>MSTTTDQVAVFWDYENCRPPSNVSGYSVMGEIRKVAQRYGHIKTCRGYADFSELSSPRSVTLRSELQCSGLSMIDCPHNGRKNVADQMMIVDMLTFAIDNERDGSTIVLISGDRDFAYPVSILRFRMCQVIVISPTLPGAHLSLRSQASTFLDWTVMVSGLKDDKSSMDGSPSSNANISLPPSAQNNRKPNNDNVTNLRPQTKHSLEAPLSASSNEAATEREASVAPAVIPDNTPPVYAATANPSNDCRFQTTPPTTLPPPIITSFLL</sequence>
<protein>
    <recommendedName>
        <fullName evidence="2">NYN domain-containing protein</fullName>
    </recommendedName>
</protein>
<dbReference type="InterPro" id="IPR024768">
    <property type="entry name" value="Marf1"/>
</dbReference>
<keyword evidence="4" id="KW-1185">Reference proteome</keyword>
<proteinExistence type="predicted"/>
<dbReference type="PANTHER" id="PTHR14379">
    <property type="entry name" value="LIMKAIN B LKAP"/>
    <property type="match status" value="1"/>
</dbReference>
<accession>A0ABR3ADL9</accession>
<dbReference type="InterPro" id="IPR021139">
    <property type="entry name" value="NYN"/>
</dbReference>
<evidence type="ECO:0000256" key="1">
    <source>
        <dbReference type="SAM" id="MobiDB-lite"/>
    </source>
</evidence>
<feature type="compositionally biased region" description="Polar residues" evidence="1">
    <location>
        <begin position="242"/>
        <end position="251"/>
    </location>
</feature>
<organism evidence="3 4">
    <name type="scientific">Marasmius tenuissimus</name>
    <dbReference type="NCBI Taxonomy" id="585030"/>
    <lineage>
        <taxon>Eukaryota</taxon>
        <taxon>Fungi</taxon>
        <taxon>Dikarya</taxon>
        <taxon>Basidiomycota</taxon>
        <taxon>Agaricomycotina</taxon>
        <taxon>Agaricomycetes</taxon>
        <taxon>Agaricomycetidae</taxon>
        <taxon>Agaricales</taxon>
        <taxon>Marasmiineae</taxon>
        <taxon>Marasmiaceae</taxon>
        <taxon>Marasmius</taxon>
    </lineage>
</organism>
<dbReference type="PANTHER" id="PTHR14379:SF3">
    <property type="entry name" value="MEIOSIS REGULATOR AND MRNA STABILITY FACTOR 1"/>
    <property type="match status" value="1"/>
</dbReference>
<name>A0ABR3ADL9_9AGAR</name>